<dbReference type="Proteomes" id="UP001153076">
    <property type="component" value="Unassembled WGS sequence"/>
</dbReference>
<keyword evidence="1" id="KW-0812">Transmembrane</keyword>
<keyword evidence="1" id="KW-0472">Membrane</keyword>
<evidence type="ECO:0000313" key="3">
    <source>
        <dbReference type="EMBL" id="KAJ8434631.1"/>
    </source>
</evidence>
<evidence type="ECO:0000256" key="1">
    <source>
        <dbReference type="SAM" id="Phobius"/>
    </source>
</evidence>
<feature type="transmembrane region" description="Helical" evidence="1">
    <location>
        <begin position="139"/>
        <end position="160"/>
    </location>
</feature>
<name>A0A9Q1K1B9_9CARY</name>
<dbReference type="AlphaFoldDB" id="A0A9Q1K1B9"/>
<sequence>MLLTFNSRQGMEGVDPIVIVDETQYVQDIVDDIVSEEKQNEGTNSNFIDKRLDDLDENDMKKLIFKTPVEREVFYFTYTKAVEFGVRREASRINRHGIVTSLRFCCDREGVRSEKDKNREENQATNGCIGRDCDCHRRLAYGITHLKVMLVMFAVLTFGSSYLKLIDLCLRNSASGLPNYYSLLSFWIRTLSFIEILKYGNVYYITQFVPLLLQITNYYALCV</sequence>
<proteinExistence type="predicted"/>
<gene>
    <name evidence="3" type="ORF">Cgig2_033117</name>
</gene>
<feature type="transmembrane region" description="Helical" evidence="1">
    <location>
        <begin position="180"/>
        <end position="197"/>
    </location>
</feature>
<protein>
    <recommendedName>
        <fullName evidence="2">FAR1 domain-containing protein</fullName>
    </recommendedName>
</protein>
<keyword evidence="4" id="KW-1185">Reference proteome</keyword>
<comment type="caution">
    <text evidence="3">The sequence shown here is derived from an EMBL/GenBank/DDBJ whole genome shotgun (WGS) entry which is preliminary data.</text>
</comment>
<evidence type="ECO:0000259" key="2">
    <source>
        <dbReference type="Pfam" id="PF03101"/>
    </source>
</evidence>
<evidence type="ECO:0000313" key="4">
    <source>
        <dbReference type="Proteomes" id="UP001153076"/>
    </source>
</evidence>
<feature type="domain" description="FAR1" evidence="2">
    <location>
        <begin position="74"/>
        <end position="124"/>
    </location>
</feature>
<dbReference type="Pfam" id="PF03101">
    <property type="entry name" value="FAR1"/>
    <property type="match status" value="1"/>
</dbReference>
<dbReference type="InterPro" id="IPR004330">
    <property type="entry name" value="FAR1_DNA_bnd_dom"/>
</dbReference>
<keyword evidence="1" id="KW-1133">Transmembrane helix</keyword>
<organism evidence="3 4">
    <name type="scientific">Carnegiea gigantea</name>
    <dbReference type="NCBI Taxonomy" id="171969"/>
    <lineage>
        <taxon>Eukaryota</taxon>
        <taxon>Viridiplantae</taxon>
        <taxon>Streptophyta</taxon>
        <taxon>Embryophyta</taxon>
        <taxon>Tracheophyta</taxon>
        <taxon>Spermatophyta</taxon>
        <taxon>Magnoliopsida</taxon>
        <taxon>eudicotyledons</taxon>
        <taxon>Gunneridae</taxon>
        <taxon>Pentapetalae</taxon>
        <taxon>Caryophyllales</taxon>
        <taxon>Cactineae</taxon>
        <taxon>Cactaceae</taxon>
        <taxon>Cactoideae</taxon>
        <taxon>Echinocereeae</taxon>
        <taxon>Carnegiea</taxon>
    </lineage>
</organism>
<dbReference type="EMBL" id="JAKOGI010000463">
    <property type="protein sequence ID" value="KAJ8434631.1"/>
    <property type="molecule type" value="Genomic_DNA"/>
</dbReference>
<reference evidence="3" key="1">
    <citation type="submission" date="2022-04" db="EMBL/GenBank/DDBJ databases">
        <title>Carnegiea gigantea Genome sequencing and assembly v2.</title>
        <authorList>
            <person name="Copetti D."/>
            <person name="Sanderson M.J."/>
            <person name="Burquez A."/>
            <person name="Wojciechowski M.F."/>
        </authorList>
    </citation>
    <scope>NUCLEOTIDE SEQUENCE</scope>
    <source>
        <strain evidence="3">SGP5-SGP5p</strain>
        <tissue evidence="3">Aerial part</tissue>
    </source>
</reference>
<accession>A0A9Q1K1B9</accession>